<comment type="subcellular location">
    <subcellularLocation>
        <location evidence="2">Mitochondrion membrane</location>
        <topology evidence="2">Single-pass membrane protein</topology>
    </subcellularLocation>
</comment>
<dbReference type="Proteomes" id="UP001203852">
    <property type="component" value="Unassembled WGS sequence"/>
</dbReference>
<dbReference type="InterPro" id="IPR041752">
    <property type="entry name" value="Coa3"/>
</dbReference>
<evidence type="ECO:0000313" key="11">
    <source>
        <dbReference type="EMBL" id="KAI1618256.1"/>
    </source>
</evidence>
<name>A0AAN6E5A6_9EURO</name>
<dbReference type="PANTHER" id="PTHR15642:SF3">
    <property type="entry name" value="CYTOCHROME C OXIDASE ASSEMBLY FACTOR 3 HOMOLOG, MITOCHONDRIAL"/>
    <property type="match status" value="1"/>
</dbReference>
<gene>
    <name evidence="11" type="ORF">EDD36DRAFT_413948</name>
</gene>
<dbReference type="PANTHER" id="PTHR15642">
    <property type="entry name" value="CYTOCHROME C OXIDASE ASSEMBLY FACTOR 3, MITOCHONDRIAL"/>
    <property type="match status" value="1"/>
</dbReference>
<keyword evidence="12" id="KW-1185">Reference proteome</keyword>
<dbReference type="Pfam" id="PF09813">
    <property type="entry name" value="Coa3_cc"/>
    <property type="match status" value="1"/>
</dbReference>
<dbReference type="InterPro" id="IPR018628">
    <property type="entry name" value="Coa3_CC"/>
</dbReference>
<keyword evidence="9" id="KW-0999">Mitochondrion inner membrane</keyword>
<comment type="function">
    <text evidence="1 9">Required for assembly of cytochrome c oxidase (complex IV).</text>
</comment>
<dbReference type="GO" id="GO:0005743">
    <property type="term" value="C:mitochondrial inner membrane"/>
    <property type="evidence" value="ECO:0007669"/>
    <property type="project" value="UniProtKB-UniRule"/>
</dbReference>
<evidence type="ECO:0000256" key="1">
    <source>
        <dbReference type="ARBA" id="ARBA00003064"/>
    </source>
</evidence>
<comment type="subunit">
    <text evidence="4 9">Component of 250-400 kDa complexes called cytochrome oxidase assembly intermediates or COA complexes.</text>
</comment>
<evidence type="ECO:0000256" key="9">
    <source>
        <dbReference type="RuleBase" id="RU367056"/>
    </source>
</evidence>
<evidence type="ECO:0000259" key="10">
    <source>
        <dbReference type="Pfam" id="PF09813"/>
    </source>
</evidence>
<organism evidence="11 12">
    <name type="scientific">Exophiala viscosa</name>
    <dbReference type="NCBI Taxonomy" id="2486360"/>
    <lineage>
        <taxon>Eukaryota</taxon>
        <taxon>Fungi</taxon>
        <taxon>Dikarya</taxon>
        <taxon>Ascomycota</taxon>
        <taxon>Pezizomycotina</taxon>
        <taxon>Eurotiomycetes</taxon>
        <taxon>Chaetothyriomycetidae</taxon>
        <taxon>Chaetothyriales</taxon>
        <taxon>Herpotrichiellaceae</taxon>
        <taxon>Exophiala</taxon>
    </lineage>
</organism>
<accession>A0AAN6E5A6</accession>
<protein>
    <recommendedName>
        <fullName evidence="9">Cytochrome c oxidase assembly factor 3</fullName>
    </recommendedName>
</protein>
<evidence type="ECO:0000256" key="8">
    <source>
        <dbReference type="ARBA" id="ARBA00023136"/>
    </source>
</evidence>
<feature type="domain" description="Cytochrome c oxidase assembly factor 3 mitochondrial coiled-coil" evidence="10">
    <location>
        <begin position="81"/>
        <end position="121"/>
    </location>
</feature>
<dbReference type="GO" id="GO:0033617">
    <property type="term" value="P:mitochondrial respiratory chain complex IV assembly"/>
    <property type="evidence" value="ECO:0007669"/>
    <property type="project" value="UniProtKB-UniRule"/>
</dbReference>
<reference evidence="11" key="1">
    <citation type="journal article" date="2022" name="bioRxiv">
        <title>Deciphering the potential niche of two novel black yeast fungi from a biological soil crust based on their genomes, phenotypes, and melanin regulation.</title>
        <authorList>
            <consortium name="DOE Joint Genome Institute"/>
            <person name="Carr E.C."/>
            <person name="Barton Q."/>
            <person name="Grambo S."/>
            <person name="Sullivan M."/>
            <person name="Renfro C.M."/>
            <person name="Kuo A."/>
            <person name="Pangilinan J."/>
            <person name="Lipzen A."/>
            <person name="Keymanesh K."/>
            <person name="Savage E."/>
            <person name="Barry K."/>
            <person name="Grigoriev I.V."/>
            <person name="Riekhof W.R."/>
            <person name="Harris S.S."/>
        </authorList>
    </citation>
    <scope>NUCLEOTIDE SEQUENCE</scope>
    <source>
        <strain evidence="11">JF 03-4F</strain>
    </source>
</reference>
<evidence type="ECO:0000256" key="3">
    <source>
        <dbReference type="ARBA" id="ARBA00007035"/>
    </source>
</evidence>
<evidence type="ECO:0000313" key="12">
    <source>
        <dbReference type="Proteomes" id="UP001203852"/>
    </source>
</evidence>
<comment type="similarity">
    <text evidence="3 9">Belongs to the COA3 family.</text>
</comment>
<keyword evidence="8 9" id="KW-0472">Membrane</keyword>
<evidence type="ECO:0000256" key="4">
    <source>
        <dbReference type="ARBA" id="ARBA00011351"/>
    </source>
</evidence>
<dbReference type="AlphaFoldDB" id="A0AAN6E5A6"/>
<evidence type="ECO:0000256" key="6">
    <source>
        <dbReference type="ARBA" id="ARBA00022989"/>
    </source>
</evidence>
<proteinExistence type="inferred from homology"/>
<sequence>MYQYCETLSPFRTTSPSPTPRNIIHRNALPSSTHNTVHPFTPSGAQRPQKTFDMHSTFPLQRGILKRSSYYDTDYRAGAALNRARRPYLFKNMITGVCIFGFAIGVFAFTLKAVGQETFQDVIVPDAPVTSPKPGAGVSANGMRS</sequence>
<dbReference type="EMBL" id="MU404350">
    <property type="protein sequence ID" value="KAI1618256.1"/>
    <property type="molecule type" value="Genomic_DNA"/>
</dbReference>
<keyword evidence="7 9" id="KW-0496">Mitochondrion</keyword>
<evidence type="ECO:0000256" key="5">
    <source>
        <dbReference type="ARBA" id="ARBA00022692"/>
    </source>
</evidence>
<comment type="caution">
    <text evidence="11">The sequence shown here is derived from an EMBL/GenBank/DDBJ whole genome shotgun (WGS) entry which is preliminary data.</text>
</comment>
<keyword evidence="6 9" id="KW-1133">Transmembrane helix</keyword>
<feature type="transmembrane region" description="Helical" evidence="9">
    <location>
        <begin position="93"/>
        <end position="111"/>
    </location>
</feature>
<evidence type="ECO:0000256" key="7">
    <source>
        <dbReference type="ARBA" id="ARBA00023128"/>
    </source>
</evidence>
<evidence type="ECO:0000256" key="2">
    <source>
        <dbReference type="ARBA" id="ARBA00004304"/>
    </source>
</evidence>
<keyword evidence="5 9" id="KW-0812">Transmembrane</keyword>